<organism evidence="1 2">
    <name type="scientific">Phytophthora infestans</name>
    <name type="common">Potato late blight agent</name>
    <name type="synonym">Botrytis infestans</name>
    <dbReference type="NCBI Taxonomy" id="4787"/>
    <lineage>
        <taxon>Eukaryota</taxon>
        <taxon>Sar</taxon>
        <taxon>Stramenopiles</taxon>
        <taxon>Oomycota</taxon>
        <taxon>Peronosporomycetes</taxon>
        <taxon>Peronosporales</taxon>
        <taxon>Peronosporaceae</taxon>
        <taxon>Phytophthora</taxon>
    </lineage>
</organism>
<comment type="caution">
    <text evidence="1">The sequence shown here is derived from an EMBL/GenBank/DDBJ whole genome shotgun (WGS) entry which is preliminary data.</text>
</comment>
<sequence length="168" mass="18638">MFTTKLGRVEELGFFFELHVVEGGNHIECKNCSDDLGFGVESTSSPNWSFFDDSVFDHVQRYTEDFGCSGNAKSAKTNLCRASDFHGVVQRRFGVLGYILGEKCADDLYCGRHHECAADLGLDCDMNETYPSDVTYVAKLRCPESLRFACVRGCAEISQCSGALTARR</sequence>
<gene>
    <name evidence="1" type="ORF">GN958_ATG00405</name>
</gene>
<proteinExistence type="predicted"/>
<protein>
    <submittedName>
        <fullName evidence="1">Uncharacterized protein</fullName>
    </submittedName>
</protein>
<evidence type="ECO:0000313" key="2">
    <source>
        <dbReference type="Proteomes" id="UP000704712"/>
    </source>
</evidence>
<evidence type="ECO:0000313" key="1">
    <source>
        <dbReference type="EMBL" id="KAF4150407.1"/>
    </source>
</evidence>
<dbReference type="EMBL" id="JAACNO010000077">
    <property type="protein sequence ID" value="KAF4150407.1"/>
    <property type="molecule type" value="Genomic_DNA"/>
</dbReference>
<name>A0A8S9VE10_PHYIN</name>
<dbReference type="AlphaFoldDB" id="A0A8S9VE10"/>
<dbReference type="Proteomes" id="UP000704712">
    <property type="component" value="Unassembled WGS sequence"/>
</dbReference>
<accession>A0A8S9VE10</accession>
<reference evidence="1" key="1">
    <citation type="submission" date="2020-03" db="EMBL/GenBank/DDBJ databases">
        <title>Hybrid Assembly of Korean Phytophthora infestans isolates.</title>
        <authorList>
            <person name="Prokchorchik M."/>
            <person name="Lee Y."/>
            <person name="Seo J."/>
            <person name="Cho J.-H."/>
            <person name="Park Y.-E."/>
            <person name="Jang D.-C."/>
            <person name="Im J.-S."/>
            <person name="Choi J.-G."/>
            <person name="Park H.-J."/>
            <person name="Lee G.-B."/>
            <person name="Lee Y.-G."/>
            <person name="Hong S.-Y."/>
            <person name="Cho K."/>
            <person name="Sohn K.H."/>
        </authorList>
    </citation>
    <scope>NUCLEOTIDE SEQUENCE</scope>
    <source>
        <strain evidence="1">KR_2_A2</strain>
    </source>
</reference>